<name>A0A8H6K1W1_9PEZI</name>
<evidence type="ECO:0000313" key="3">
    <source>
        <dbReference type="Proteomes" id="UP000654918"/>
    </source>
</evidence>
<comment type="caution">
    <text evidence="2">The sequence shown here is derived from an EMBL/GenBank/DDBJ whole genome shotgun (WGS) entry which is preliminary data.</text>
</comment>
<keyword evidence="1" id="KW-0472">Membrane</keyword>
<protein>
    <submittedName>
        <fullName evidence="2">Uncharacterized protein</fullName>
    </submittedName>
</protein>
<dbReference type="Proteomes" id="UP000654918">
    <property type="component" value="Unassembled WGS sequence"/>
</dbReference>
<feature type="transmembrane region" description="Helical" evidence="1">
    <location>
        <begin position="20"/>
        <end position="46"/>
    </location>
</feature>
<keyword evidence="3" id="KW-1185">Reference proteome</keyword>
<dbReference type="AlphaFoldDB" id="A0A8H6K1W1"/>
<evidence type="ECO:0000313" key="2">
    <source>
        <dbReference type="EMBL" id="KAF6822761.1"/>
    </source>
</evidence>
<evidence type="ECO:0000256" key="1">
    <source>
        <dbReference type="SAM" id="Phobius"/>
    </source>
</evidence>
<keyword evidence="1" id="KW-0812">Transmembrane</keyword>
<proteinExistence type="predicted"/>
<sequence>MPAGLVKKKFGAFTVASGFVISFYAGCISLLVWVSLAVGVVLSLLVTSFAEFGSAYPSVAGCVTLASELGGPEYGRVCAAGCGDSGADTSGRPLPHT</sequence>
<gene>
    <name evidence="2" type="ORF">CPLU01_11801</name>
</gene>
<keyword evidence="1" id="KW-1133">Transmembrane helix</keyword>
<reference evidence="2" key="1">
    <citation type="journal article" date="2020" name="Phytopathology">
        <title>Genome Sequence Resources of Colletotrichum truncatum, C. plurivorum, C. musicola, and C. sojae: Four Species Pathogenic to Soybean (Glycine max).</title>
        <authorList>
            <person name="Rogerio F."/>
            <person name="Boufleur T.R."/>
            <person name="Ciampi-Guillardi M."/>
            <person name="Sukno S.A."/>
            <person name="Thon M.R."/>
            <person name="Massola Junior N.S."/>
            <person name="Baroncelli R."/>
        </authorList>
    </citation>
    <scope>NUCLEOTIDE SEQUENCE</scope>
    <source>
        <strain evidence="2">LFN00145</strain>
    </source>
</reference>
<accession>A0A8H6K1W1</accession>
<dbReference type="EMBL" id="WIGO01000228">
    <property type="protein sequence ID" value="KAF6822761.1"/>
    <property type="molecule type" value="Genomic_DNA"/>
</dbReference>
<organism evidence="2 3">
    <name type="scientific">Colletotrichum plurivorum</name>
    <dbReference type="NCBI Taxonomy" id="2175906"/>
    <lineage>
        <taxon>Eukaryota</taxon>
        <taxon>Fungi</taxon>
        <taxon>Dikarya</taxon>
        <taxon>Ascomycota</taxon>
        <taxon>Pezizomycotina</taxon>
        <taxon>Sordariomycetes</taxon>
        <taxon>Hypocreomycetidae</taxon>
        <taxon>Glomerellales</taxon>
        <taxon>Glomerellaceae</taxon>
        <taxon>Colletotrichum</taxon>
        <taxon>Colletotrichum orchidearum species complex</taxon>
    </lineage>
</organism>